<dbReference type="Proteomes" id="UP000237798">
    <property type="component" value="Unassembled WGS sequence"/>
</dbReference>
<name>A0A2T0BPX9_9CLOT</name>
<dbReference type="RefSeq" id="WP_242977477.1">
    <property type="nucleotide sequence ID" value="NZ_PVXP01000009.1"/>
</dbReference>
<accession>A0A2T0BPX9</accession>
<reference evidence="1 2" key="1">
    <citation type="submission" date="2018-03" db="EMBL/GenBank/DDBJ databases">
        <title>Genome sequence of Clostridium luticellarii DSM 29923.</title>
        <authorList>
            <person name="Poehlein A."/>
            <person name="Daniel R."/>
        </authorList>
    </citation>
    <scope>NUCLEOTIDE SEQUENCE [LARGE SCALE GENOMIC DNA]</scope>
    <source>
        <strain evidence="1 2">DSM 29923</strain>
    </source>
</reference>
<organism evidence="1 2">
    <name type="scientific">Clostridium luticellarii</name>
    <dbReference type="NCBI Taxonomy" id="1691940"/>
    <lineage>
        <taxon>Bacteria</taxon>
        <taxon>Bacillati</taxon>
        <taxon>Bacillota</taxon>
        <taxon>Clostridia</taxon>
        <taxon>Eubacteriales</taxon>
        <taxon>Clostridiaceae</taxon>
        <taxon>Clostridium</taxon>
    </lineage>
</organism>
<gene>
    <name evidence="1" type="ORF">CLLU_09740</name>
</gene>
<keyword evidence="2" id="KW-1185">Reference proteome</keyword>
<sequence length="360" mass="37762">MKTTANYGLKKPEGTDVVNIDDLNTNADTIDTQLKKINDNAGALSSLNTTAKNTLVAAINEVFQSGADVKSGTISAVNNKGASLDDDATWDDIVAAINAIARGQGNAVESQVLSGIKFSNSDGQLRTGTMPNKGAITITPSGSAQTIPSGYHNGQGKVSAVTVPVANVLSGTTIAGQAGTMPNKGAVTIMPGTADKAIEKGYHNGSGKVKGEPNLTSDNIKEGVSEFGVVGTLKELKFLAGSDLILFEDHEVHQMFPNASGFVATGHQITTQVGGSITITFSIATQSSTREIYGRIYKNNNPVGQQYTNTSGSYVDYTQDLICQEGDTFQLFVNSQYSTDSVLSNKFVVSMSLEKSITIN</sequence>
<comment type="caution">
    <text evidence="1">The sequence shown here is derived from an EMBL/GenBank/DDBJ whole genome shotgun (WGS) entry which is preliminary data.</text>
</comment>
<dbReference type="AlphaFoldDB" id="A0A2T0BPX9"/>
<evidence type="ECO:0000313" key="1">
    <source>
        <dbReference type="EMBL" id="PRR85946.1"/>
    </source>
</evidence>
<evidence type="ECO:0000313" key="2">
    <source>
        <dbReference type="Proteomes" id="UP000237798"/>
    </source>
</evidence>
<dbReference type="EMBL" id="PVXP01000009">
    <property type="protein sequence ID" value="PRR85946.1"/>
    <property type="molecule type" value="Genomic_DNA"/>
</dbReference>
<protein>
    <submittedName>
        <fullName evidence="1">Uncharacterized protein</fullName>
    </submittedName>
</protein>
<proteinExistence type="predicted"/>